<gene>
    <name evidence="1" type="primary">ORF217253</name>
</gene>
<organism evidence="1">
    <name type="scientific">Arion vulgaris</name>
    <dbReference type="NCBI Taxonomy" id="1028688"/>
    <lineage>
        <taxon>Eukaryota</taxon>
        <taxon>Metazoa</taxon>
        <taxon>Spiralia</taxon>
        <taxon>Lophotrochozoa</taxon>
        <taxon>Mollusca</taxon>
        <taxon>Gastropoda</taxon>
        <taxon>Heterobranchia</taxon>
        <taxon>Euthyneura</taxon>
        <taxon>Panpulmonata</taxon>
        <taxon>Eupulmonata</taxon>
        <taxon>Stylommatophora</taxon>
        <taxon>Helicina</taxon>
        <taxon>Arionoidea</taxon>
        <taxon>Arionidae</taxon>
        <taxon>Arion</taxon>
    </lineage>
</organism>
<proteinExistence type="predicted"/>
<accession>A0A0B7BY79</accession>
<reference evidence="1" key="1">
    <citation type="submission" date="2014-12" db="EMBL/GenBank/DDBJ databases">
        <title>Insight into the proteome of Arion vulgaris.</title>
        <authorList>
            <person name="Aradska J."/>
            <person name="Bulat T."/>
            <person name="Smidak R."/>
            <person name="Sarate P."/>
            <person name="Gangsoo J."/>
            <person name="Sialana F."/>
            <person name="Bilban M."/>
            <person name="Lubec G."/>
        </authorList>
    </citation>
    <scope>NUCLEOTIDE SEQUENCE</scope>
    <source>
        <tissue evidence="1">Skin</tissue>
    </source>
</reference>
<protein>
    <submittedName>
        <fullName evidence="1">Uncharacterized protein</fullName>
    </submittedName>
</protein>
<name>A0A0B7BY79_9EUPU</name>
<dbReference type="AlphaFoldDB" id="A0A0B7BY79"/>
<feature type="non-terminal residue" evidence="1">
    <location>
        <position position="1"/>
    </location>
</feature>
<dbReference type="EMBL" id="HACG01051047">
    <property type="protein sequence ID" value="CEK97918.1"/>
    <property type="molecule type" value="Transcribed_RNA"/>
</dbReference>
<evidence type="ECO:0000313" key="1">
    <source>
        <dbReference type="EMBL" id="CEK97918.1"/>
    </source>
</evidence>
<sequence length="52" mass="5995">ISLLLYGTEIKITTKNIEDKTGALVMSMYIRLGTFFREEISNNELNSWQNVV</sequence>